<keyword evidence="3" id="KW-0170">Cobalt</keyword>
<dbReference type="GO" id="GO:0019670">
    <property type="term" value="P:anaerobic L-glutamate catabolic process"/>
    <property type="evidence" value="ECO:0007669"/>
    <property type="project" value="InterPro"/>
</dbReference>
<dbReference type="SUPFAM" id="SSF51703">
    <property type="entry name" value="Cobalamin (vitamin B12)-dependent enzymes"/>
    <property type="match status" value="1"/>
</dbReference>
<sequence length="465" mass="50499">MSEIPGLRIERRVAAALPPWPDIVAWLRRTDKPTVAAVLAAADRRGVPVVQPRCGVGDHERMRELLQAIEAEGRPSVLTLTIDSYTRLKHFRSAAEALRRDPAGLNGYPLVAHGWRRGRDLDASVRAPLQVRHGSPDGRELFAVTLAAGITSFEGGGLSYNLPYSKNVPLAVSLEAWRQIDAVCGILADEGVPIDREMFGSLTGVLVPPAISLAVCLLEACSAAAEGVRCVSIAYPQGGEVHQDVAALRAIRSLAAKYLPERVAVYPVLHTFMGVFPRTTATADALIHYAGLTARLGGAVKVINKTNQEAYGIPDAATNALGVRTTAMAFTPFLDFVTVDEVRVEEERYWIEREVAELVDPVLDQADGQRISAAVEKAFADGRLDIPFSASVHARAEVMPRRDAGGGVRYQNYGRLPFSRATRRRNEQCLRGAPGGDRLIEAVTADINYFLAFDRHQDGDDHANS</sequence>
<reference evidence="4" key="1">
    <citation type="submission" date="2023-03" db="EMBL/GenBank/DDBJ databases">
        <title>Actinorhabdospora filicis NBRC 111898.</title>
        <authorList>
            <person name="Ichikawa N."/>
            <person name="Sato H."/>
            <person name="Tonouchi N."/>
        </authorList>
    </citation>
    <scope>NUCLEOTIDE SEQUENCE</scope>
    <source>
        <strain evidence="4">NBRC 111898</strain>
    </source>
</reference>
<dbReference type="EMBL" id="BSTX01000002">
    <property type="protein sequence ID" value="GLZ78269.1"/>
    <property type="molecule type" value="Genomic_DNA"/>
</dbReference>
<evidence type="ECO:0000256" key="2">
    <source>
        <dbReference type="ARBA" id="ARBA00023235"/>
    </source>
</evidence>
<dbReference type="RefSeq" id="WP_285663430.1">
    <property type="nucleotide sequence ID" value="NZ_BSTX01000002.1"/>
</dbReference>
<dbReference type="AlphaFoldDB" id="A0A9W6SJM7"/>
<name>A0A9W6SJM7_9ACTN</name>
<dbReference type="GO" id="GO:0050097">
    <property type="term" value="F:methylaspartate mutase activity"/>
    <property type="evidence" value="ECO:0007669"/>
    <property type="project" value="InterPro"/>
</dbReference>
<dbReference type="Proteomes" id="UP001165079">
    <property type="component" value="Unassembled WGS sequence"/>
</dbReference>
<proteinExistence type="predicted"/>
<keyword evidence="1" id="KW-0846">Cobalamin</keyword>
<dbReference type="InterPro" id="IPR006396">
    <property type="entry name" value="Glu_mut_E"/>
</dbReference>
<evidence type="ECO:0000256" key="3">
    <source>
        <dbReference type="ARBA" id="ARBA00023285"/>
    </source>
</evidence>
<dbReference type="PIRSF" id="PIRSF001495">
    <property type="entry name" value="Met_asp_mut_epsi"/>
    <property type="match status" value="1"/>
</dbReference>
<evidence type="ECO:0000313" key="5">
    <source>
        <dbReference type="Proteomes" id="UP001165079"/>
    </source>
</evidence>
<evidence type="ECO:0000256" key="1">
    <source>
        <dbReference type="ARBA" id="ARBA00022628"/>
    </source>
</evidence>
<dbReference type="Pfam" id="PF06368">
    <property type="entry name" value="Met_asp_mut_E"/>
    <property type="match status" value="1"/>
</dbReference>
<protein>
    <submittedName>
        <fullName evidence="4">Methylaspartate mutase</fullName>
    </submittedName>
</protein>
<accession>A0A9W6SJM7</accession>
<gene>
    <name evidence="4" type="ORF">Afil01_30760</name>
</gene>
<dbReference type="InterPro" id="IPR016176">
    <property type="entry name" value="Cbl-dep_enz_cat"/>
</dbReference>
<comment type="caution">
    <text evidence="4">The sequence shown here is derived from an EMBL/GenBank/DDBJ whole genome shotgun (WGS) entry which is preliminary data.</text>
</comment>
<keyword evidence="2" id="KW-0413">Isomerase</keyword>
<keyword evidence="5" id="KW-1185">Reference proteome</keyword>
<organism evidence="4 5">
    <name type="scientific">Actinorhabdospora filicis</name>
    <dbReference type="NCBI Taxonomy" id="1785913"/>
    <lineage>
        <taxon>Bacteria</taxon>
        <taxon>Bacillati</taxon>
        <taxon>Actinomycetota</taxon>
        <taxon>Actinomycetes</taxon>
        <taxon>Micromonosporales</taxon>
        <taxon>Micromonosporaceae</taxon>
        <taxon>Actinorhabdospora</taxon>
    </lineage>
</organism>
<dbReference type="Gene3D" id="3.20.20.240">
    <property type="entry name" value="Methylmalonyl-CoA mutase"/>
    <property type="match status" value="1"/>
</dbReference>
<evidence type="ECO:0000313" key="4">
    <source>
        <dbReference type="EMBL" id="GLZ78269.1"/>
    </source>
</evidence>
<dbReference type="GO" id="GO:0031419">
    <property type="term" value="F:cobalamin binding"/>
    <property type="evidence" value="ECO:0007669"/>
    <property type="project" value="UniProtKB-KW"/>
</dbReference>